<name>A0A6G1GF78_9PEZI</name>
<dbReference type="Proteomes" id="UP000504638">
    <property type="component" value="Unplaced"/>
</dbReference>
<dbReference type="OrthoDB" id="276721at2759"/>
<keyword evidence="3" id="KW-1185">Reference proteome</keyword>
<reference evidence="4" key="3">
    <citation type="submission" date="2025-04" db="UniProtKB">
        <authorList>
            <consortium name="RefSeq"/>
        </authorList>
    </citation>
    <scope>IDENTIFICATION</scope>
    <source>
        <strain evidence="4">CBS 781.70</strain>
    </source>
</reference>
<evidence type="ECO:0000259" key="1">
    <source>
        <dbReference type="Pfam" id="PF01370"/>
    </source>
</evidence>
<protein>
    <submittedName>
        <fullName evidence="2 4">NAD dependent epimerase/dehydratase family protein-like protein</fullName>
    </submittedName>
</protein>
<reference evidence="4" key="2">
    <citation type="submission" date="2020-04" db="EMBL/GenBank/DDBJ databases">
        <authorList>
            <consortium name="NCBI Genome Project"/>
        </authorList>
    </citation>
    <scope>NUCLEOTIDE SEQUENCE</scope>
    <source>
        <strain evidence="4">CBS 781.70</strain>
    </source>
</reference>
<dbReference type="Gene3D" id="3.40.50.720">
    <property type="entry name" value="NAD(P)-binding Rossmann-like Domain"/>
    <property type="match status" value="1"/>
</dbReference>
<dbReference type="InterPro" id="IPR051207">
    <property type="entry name" value="ComplexI_NDUFA9_subunit"/>
</dbReference>
<dbReference type="InterPro" id="IPR001509">
    <property type="entry name" value="Epimerase_deHydtase"/>
</dbReference>
<evidence type="ECO:0000313" key="2">
    <source>
        <dbReference type="EMBL" id="KAF1816652.1"/>
    </source>
</evidence>
<dbReference type="RefSeq" id="XP_033538283.1">
    <property type="nucleotide sequence ID" value="XM_033677350.1"/>
</dbReference>
<dbReference type="GO" id="GO:0005739">
    <property type="term" value="C:mitochondrion"/>
    <property type="evidence" value="ECO:0007669"/>
    <property type="project" value="TreeGrafter"/>
</dbReference>
<dbReference type="AlphaFoldDB" id="A0A6G1GF78"/>
<reference evidence="2 4" key="1">
    <citation type="submission" date="2020-01" db="EMBL/GenBank/DDBJ databases">
        <authorList>
            <consortium name="DOE Joint Genome Institute"/>
            <person name="Haridas S."/>
            <person name="Albert R."/>
            <person name="Binder M."/>
            <person name="Bloem J."/>
            <person name="Labutti K."/>
            <person name="Salamov A."/>
            <person name="Andreopoulos B."/>
            <person name="Baker S.E."/>
            <person name="Barry K."/>
            <person name="Bills G."/>
            <person name="Bluhm B.H."/>
            <person name="Cannon C."/>
            <person name="Castanera R."/>
            <person name="Culley D.E."/>
            <person name="Daum C."/>
            <person name="Ezra D."/>
            <person name="Gonzalez J.B."/>
            <person name="Henrissat B."/>
            <person name="Kuo A."/>
            <person name="Liang C."/>
            <person name="Lipzen A."/>
            <person name="Lutzoni F."/>
            <person name="Magnuson J."/>
            <person name="Mondo S."/>
            <person name="Nolan M."/>
            <person name="Ohm R."/>
            <person name="Pangilinan J."/>
            <person name="Park H.-J."/>
            <person name="Ramirez L."/>
            <person name="Alfaro M."/>
            <person name="Sun H."/>
            <person name="Tritt A."/>
            <person name="Yoshinaga Y."/>
            <person name="Zwiers L.-H."/>
            <person name="Turgeon B.G."/>
            <person name="Goodwin S.B."/>
            <person name="Spatafora J.W."/>
            <person name="Crous P.W."/>
            <person name="Grigoriev I.V."/>
        </authorList>
    </citation>
    <scope>NUCLEOTIDE SEQUENCE</scope>
    <source>
        <strain evidence="2 4">CBS 781.70</strain>
    </source>
</reference>
<evidence type="ECO:0000313" key="4">
    <source>
        <dbReference type="RefSeq" id="XP_033538283.1"/>
    </source>
</evidence>
<dbReference type="PANTHER" id="PTHR12126:SF16">
    <property type="entry name" value="MIOREX COMPLEX COMPONENT 2"/>
    <property type="match status" value="1"/>
</dbReference>
<gene>
    <name evidence="2 4" type="ORF">P152DRAFT_428920</name>
</gene>
<dbReference type="SUPFAM" id="SSF51735">
    <property type="entry name" value="NAD(P)-binding Rossmann-fold domains"/>
    <property type="match status" value="1"/>
</dbReference>
<feature type="domain" description="NAD-dependent epimerase/dehydratase" evidence="1">
    <location>
        <begin position="10"/>
        <end position="87"/>
    </location>
</feature>
<dbReference type="Pfam" id="PF01370">
    <property type="entry name" value="Epimerase"/>
    <property type="match status" value="1"/>
</dbReference>
<evidence type="ECO:0000313" key="3">
    <source>
        <dbReference type="Proteomes" id="UP000504638"/>
    </source>
</evidence>
<proteinExistence type="predicted"/>
<organism evidence="2">
    <name type="scientific">Eremomyces bilateralis CBS 781.70</name>
    <dbReference type="NCBI Taxonomy" id="1392243"/>
    <lineage>
        <taxon>Eukaryota</taxon>
        <taxon>Fungi</taxon>
        <taxon>Dikarya</taxon>
        <taxon>Ascomycota</taxon>
        <taxon>Pezizomycotina</taxon>
        <taxon>Dothideomycetes</taxon>
        <taxon>Dothideomycetes incertae sedis</taxon>
        <taxon>Eremomycetales</taxon>
        <taxon>Eremomycetaceae</taxon>
        <taxon>Eremomyces</taxon>
    </lineage>
</organism>
<accession>A0A6G1GF78</accession>
<dbReference type="InterPro" id="IPR036291">
    <property type="entry name" value="NAD(P)-bd_dom_sf"/>
</dbReference>
<dbReference type="EMBL" id="ML975150">
    <property type="protein sequence ID" value="KAF1816652.1"/>
    <property type="molecule type" value="Genomic_DNA"/>
</dbReference>
<sequence length="293" mass="31397">MATAAVKRKIVVCGGNGFLGTRICRAAAQRGWDVTSIGRSGEPSWSAVSSSSTAPKWSKSVTWTAANILQPDSYKEHLKGADAVVHSMGILLEADYKGVIQGKESPIRGLQRAFSATKRGSQNPLTRKEGEVLKPQEEDGQLTYELMNRDSAITLAREAHAANSTTAFVYISATAGAPFLPSRYLSTKRDAEATIAAEFPSMREIFIRPSFMFDSSRSFTLPIAAAGMVGSMVNSAMGRRLSWLIGAGGEKPLRVEAVGDAVVEAIGDEGVRGVVDVAEIDRLATKAWRKGML</sequence>
<dbReference type="PANTHER" id="PTHR12126">
    <property type="entry name" value="NADH-UBIQUINONE OXIDOREDUCTASE 39 KDA SUBUNIT-RELATED"/>
    <property type="match status" value="1"/>
</dbReference>
<dbReference type="GO" id="GO:0044877">
    <property type="term" value="F:protein-containing complex binding"/>
    <property type="evidence" value="ECO:0007669"/>
    <property type="project" value="TreeGrafter"/>
</dbReference>
<dbReference type="GeneID" id="54417920"/>